<feature type="repeat" description="ANK" evidence="3">
    <location>
        <begin position="2354"/>
        <end position="2386"/>
    </location>
</feature>
<feature type="repeat" description="ANK" evidence="3">
    <location>
        <begin position="1545"/>
        <end position="1577"/>
    </location>
</feature>
<dbReference type="Pfam" id="PF12796">
    <property type="entry name" value="Ank_2"/>
    <property type="match status" value="13"/>
</dbReference>
<dbReference type="PANTHER" id="PTHR24123">
    <property type="entry name" value="ANKYRIN REPEAT-CONTAINING"/>
    <property type="match status" value="1"/>
</dbReference>
<proteinExistence type="predicted"/>
<feature type="repeat" description="ANK" evidence="3">
    <location>
        <begin position="2287"/>
        <end position="2319"/>
    </location>
</feature>
<keyword evidence="2 3" id="KW-0040">ANK repeat</keyword>
<feature type="repeat" description="ANK" evidence="3">
    <location>
        <begin position="1130"/>
        <end position="1162"/>
    </location>
</feature>
<dbReference type="PANTHER" id="PTHR24123:SF33">
    <property type="entry name" value="PROTEIN HOS4"/>
    <property type="match status" value="1"/>
</dbReference>
<feature type="repeat" description="ANK" evidence="3">
    <location>
        <begin position="2074"/>
        <end position="2106"/>
    </location>
</feature>
<feature type="repeat" description="ANK" evidence="3">
    <location>
        <begin position="1712"/>
        <end position="1744"/>
    </location>
</feature>
<feature type="repeat" description="ANK" evidence="3">
    <location>
        <begin position="2041"/>
        <end position="2073"/>
    </location>
</feature>
<feature type="repeat" description="ANK" evidence="3">
    <location>
        <begin position="1476"/>
        <end position="1508"/>
    </location>
</feature>
<dbReference type="Gene3D" id="1.25.40.20">
    <property type="entry name" value="Ankyrin repeat-containing domain"/>
    <property type="match status" value="11"/>
</dbReference>
<dbReference type="Proteomes" id="UP000532311">
    <property type="component" value="Unassembled WGS sequence"/>
</dbReference>
<dbReference type="Pfam" id="PF00023">
    <property type="entry name" value="Ank"/>
    <property type="match status" value="3"/>
</dbReference>
<dbReference type="PROSITE" id="PS50297">
    <property type="entry name" value="ANK_REP_REGION"/>
    <property type="match status" value="17"/>
</dbReference>
<dbReference type="PROSITE" id="PS50088">
    <property type="entry name" value="ANK_REPEAT"/>
    <property type="match status" value="20"/>
</dbReference>
<feature type="repeat" description="ANK" evidence="3">
    <location>
        <begin position="2007"/>
        <end position="2031"/>
    </location>
</feature>
<feature type="region of interest" description="Disordered" evidence="4">
    <location>
        <begin position="846"/>
        <end position="881"/>
    </location>
</feature>
<protein>
    <submittedName>
        <fullName evidence="5">Heterokaryon incompatibility protein</fullName>
    </submittedName>
</protein>
<feature type="repeat" description="ANK" evidence="3">
    <location>
        <begin position="1875"/>
        <end position="1907"/>
    </location>
</feature>
<gene>
    <name evidence="5" type="ORF">FGLOB1_7646</name>
</gene>
<feature type="repeat" description="ANK" evidence="3">
    <location>
        <begin position="894"/>
        <end position="926"/>
    </location>
</feature>
<feature type="repeat" description="ANK" evidence="3">
    <location>
        <begin position="1284"/>
        <end position="1316"/>
    </location>
</feature>
<evidence type="ECO:0000313" key="6">
    <source>
        <dbReference type="Proteomes" id="UP000532311"/>
    </source>
</evidence>
<feature type="repeat" description="ANK" evidence="3">
    <location>
        <begin position="2173"/>
        <end position="2205"/>
    </location>
</feature>
<dbReference type="EMBL" id="JAAQPF010000332">
    <property type="protein sequence ID" value="KAF5706047.1"/>
    <property type="molecule type" value="Genomic_DNA"/>
</dbReference>
<feature type="compositionally biased region" description="Basic and acidic residues" evidence="4">
    <location>
        <begin position="846"/>
        <end position="863"/>
    </location>
</feature>
<feature type="compositionally biased region" description="Low complexity" evidence="4">
    <location>
        <begin position="864"/>
        <end position="875"/>
    </location>
</feature>
<dbReference type="InterPro" id="IPR036770">
    <property type="entry name" value="Ankyrin_rpt-contain_sf"/>
</dbReference>
<name>A0A8H6D890_9HYPO</name>
<dbReference type="InterPro" id="IPR051165">
    <property type="entry name" value="Multifunctional_ANK_Repeat"/>
</dbReference>
<feature type="repeat" description="ANK" evidence="3">
    <location>
        <begin position="1029"/>
        <end position="1061"/>
    </location>
</feature>
<feature type="repeat" description="ANK" evidence="3">
    <location>
        <begin position="820"/>
        <end position="852"/>
    </location>
</feature>
<accession>A0A8H6D890</accession>
<feature type="repeat" description="ANK" evidence="3">
    <location>
        <begin position="2425"/>
        <end position="2458"/>
    </location>
</feature>
<feature type="repeat" description="ANK" evidence="3">
    <location>
        <begin position="1443"/>
        <end position="1475"/>
    </location>
</feature>
<dbReference type="PRINTS" id="PR01415">
    <property type="entry name" value="ANKYRIN"/>
</dbReference>
<evidence type="ECO:0000313" key="5">
    <source>
        <dbReference type="EMBL" id="KAF5706047.1"/>
    </source>
</evidence>
<keyword evidence="6" id="KW-1185">Reference proteome</keyword>
<evidence type="ECO:0000256" key="3">
    <source>
        <dbReference type="PROSITE-ProRule" id="PRU00023"/>
    </source>
</evidence>
<sequence>MRQFEPPSLLPDQFLSSQDPDMNMPPSSGAAKLQILRAVKRAKDLKLCLRRIWAVAASLPDRENSLPALIPLSDTFSIPGHDRERHEHEQCTFDFCEQSRVDFTSVIQRHEPPCNGDCKKILFPLQQLDEQVTNGQPTAWKANEPSLLEASKPYMAVSHVWSDGTGSGIWGPGQVNKCLYDLFSEVAQSFQCEGCWWDTISIPLEDKARSRALGNMHSNYNNSRITLIHDLYLREWEWIDAETACFAIVMSPWYSRGWTALELAQSHKVKILFKENNDTRVIKDLDVDILAKAPENHATANAIRKLRHASIDDFGTLLAILGARDTSKPRDVPIISGLLAGVDVSGRLSQQEIYQRILRKLGSIAQGHLFHNSATMSAPGFSWCPTNILDMPMAQTDSAPLQIWENGDVEGEWTVQAIDTVKVEDLIMRGTHPLTQVALESAFGGESMKKHILLLETCQPKSTSNEHRALLVRIMESNGEIQAKVVGPVHFRAAPDSHKQSSTKSPQINVRIGSTDGLKDVTGSAWDYVQRRIVEMNSSRNEIATGHVRTNTKPGASATEEFTLPQNQKAIFFSKEVTPKDLFENGIQQPPNPSSCESKNTDEAAMYEAAMYFYSVAKETDTPPRALFYGNKELINKSTKLLSKPENSKIAETQSILLTVGKDKKLQIDSEREDLEAVKKEMAGEALLRAVEISGDTNVRRKAMITLLLDIKASHDRNGSGQRPLEMAIQSKSWEIAQTLLEHESNSAPVDLTTLKLAVKYQDKPSTLCRLLVQKCKDVNEKDRIQQRTAWHYATESGDDSMIEALLEAEETNPHTPDDKGQLAIHYAASKGKNKILRLLLHHAKAESTRKEMPGGESEDKAKSTGTTENGTSNNDIRNTRPQESLYVDMGDLQGQTPLHLAAKAGYETAVSTLLKFGANSYSESSDEQTPLLLAVEEKRSHIAKILLDSDEGNYKREELDKALLIAASGTDEEVITKLHGKGARYQRGLVTEGKTALHWTIHMGHEACAELLVKDLEDEDVDVEDPTKQQSALLMASEKGMTSVVELLLAKHANIELLDSDDRTALHLAAMGPHIDTIEKLLESSKCPVNKQDRQKRTPLHWAALKGSMEAIELLTKQNFCNTTFTDESGRTALVIAAEMGLQDIVKPLLQGGSGAEEALNGAARNGHNEVVQEILLKIEKDDVKQKALELAAEAGHVSVAFMLNNTIKDTNLKASTLRIILFAAAAHPSQFDFDNLRTRIKDPTIQDDKKKSLLMVAIANGHTRLVRHLCSLHDVVELRDIEGKTALMIAALNDDARSVGLLLSNEADPYVQDNKGYTALHHAIENECFNSIARLLTFSARQLRTIQDSEDRTVLQISLEKARQWKLSTHDARLRRRRLESLTSICVFLIRCGIQPEIRDKNKRNALHLAVSYDLAEIAYHLLQSRESGPRVSNLDMQDVEGRTPLLLAASKGHDVLIELMLSEGFEPNTRDAIDETPLLLASERGNFGVVEALLKHNADPNVRNTHGRTALSQAAQNGYDSLVRCLVDNSERKVELNTQDNMGQTALMLAAENGHEDIVKFLVDQNANADIMGYDGKKAWQKAVNKGHASVVDTLFSKTISPVRDRQAVNEALLLASRRGWGDLVGVLLNQEVDLTFQSKGEELTALHMAAMNGHREVLSKLTAKGVEIVIKDLHGRTALFLATEQGFPSIVRLLLERMEIKSDLEAWMGKESLLFAAGKGYDKIVDLLLESGVDCNATDESDKSAMALAAGNGKEVIVQSTYLLSRCPHQLLLIFNSYYIITCHLLSYELFTKRQLVTVLLKRGASWSIKDKNQRTALHHAAWGGHHSIVESILSYRPATVDENSGVGTIFHEPLFPKVEARVDSSGADNRGQSALHLAAERASVMTVQKLVDHYANVNARCEDGQTVLHRAAWGGSRQVVDLLRTSGADPFIRDHQGKKPWHIAAEKGHQDIAVELLKEEVDVANDYILDQKGLIFAARMGYTDIALTLLKLNAESSVKDEHKRTPLHWAASRGDNKLTEELIAHGEVLINALDHERRTALCLAVRNGCTTTVKILLQKGINPNIPDSERQTALHHAAQRGNEEITQILLDHNADPHIYDNNRVRPWQLAADKGYHQVVRLLLTKEINLCKKVQRREEVFLKMVRQDLVPMVQLFLGLEVDKDVKDPFGRTAIALAAKHGSSNVLRLLLSNGADLSIADSRRQTAFLWAAEAKDTKILSLLVDKIKSDQNLNTEQRQEIVNHRDAKGMTALLIAIERDNDKVVKLLLEKCGEFIDVNIPDGTERTALQLAAETGKDNWVQLLLKREVDAGRKDSFGRTALLLAVEQGHMEVVKSLLKAPENHVDDADKQNRTPLHAATYLGNQDMVKALLEGKANPLMKDGRQRLALLLAAENGDEAIVRLLLASHNHPPDESQECRDQDGRTPLLLAVANGHRAVVERLLEHFGADFTIERETGNRLLQLAVESGNKDVVLLVAQRLPKVE</sequence>
<dbReference type="SMART" id="SM00248">
    <property type="entry name" value="ANK"/>
    <property type="match status" value="41"/>
</dbReference>
<evidence type="ECO:0000256" key="4">
    <source>
        <dbReference type="SAM" id="MobiDB-lite"/>
    </source>
</evidence>
<comment type="caution">
    <text evidence="5">The sequence shown here is derived from an EMBL/GenBank/DDBJ whole genome shotgun (WGS) entry which is preliminary data.</text>
</comment>
<dbReference type="SUPFAM" id="SSF48403">
    <property type="entry name" value="Ankyrin repeat"/>
    <property type="match status" value="6"/>
</dbReference>
<evidence type="ECO:0000256" key="1">
    <source>
        <dbReference type="ARBA" id="ARBA00022737"/>
    </source>
</evidence>
<feature type="repeat" description="ANK" evidence="3">
    <location>
        <begin position="1908"/>
        <end position="1940"/>
    </location>
</feature>
<dbReference type="Pfam" id="PF13637">
    <property type="entry name" value="Ank_4"/>
    <property type="match status" value="1"/>
</dbReference>
<feature type="repeat" description="ANK" evidence="3">
    <location>
        <begin position="1645"/>
        <end position="1677"/>
    </location>
</feature>
<dbReference type="InterPro" id="IPR002110">
    <property type="entry name" value="Ankyrin_rpt"/>
</dbReference>
<keyword evidence="1" id="KW-0677">Repeat</keyword>
<reference evidence="5 6" key="1">
    <citation type="submission" date="2020-05" db="EMBL/GenBank/DDBJ databases">
        <title>Identification and distribution of gene clusters putatively required for synthesis of sphingolipid metabolism inhibitors in phylogenetically diverse species of the filamentous fungus Fusarium.</title>
        <authorList>
            <person name="Kim H.-S."/>
            <person name="Busman M."/>
            <person name="Brown D.W."/>
            <person name="Divon H."/>
            <person name="Uhlig S."/>
            <person name="Proctor R.H."/>
        </authorList>
    </citation>
    <scope>NUCLEOTIDE SEQUENCE [LARGE SCALE GENOMIC DNA]</scope>
    <source>
        <strain evidence="5 6">NRRL 26131</strain>
    </source>
</reference>
<feature type="repeat" description="ANK" evidence="3">
    <location>
        <begin position="2320"/>
        <end position="2342"/>
    </location>
</feature>
<organism evidence="5 6">
    <name type="scientific">Fusarium globosum</name>
    <dbReference type="NCBI Taxonomy" id="78864"/>
    <lineage>
        <taxon>Eukaryota</taxon>
        <taxon>Fungi</taxon>
        <taxon>Dikarya</taxon>
        <taxon>Ascomycota</taxon>
        <taxon>Pezizomycotina</taxon>
        <taxon>Sordariomycetes</taxon>
        <taxon>Hypocreomycetidae</taxon>
        <taxon>Hypocreales</taxon>
        <taxon>Nectriaceae</taxon>
        <taxon>Fusarium</taxon>
        <taxon>Fusarium fujikuroi species complex</taxon>
    </lineage>
</organism>
<feature type="region of interest" description="Disordered" evidence="4">
    <location>
        <begin position="1"/>
        <end position="28"/>
    </location>
</feature>
<evidence type="ECO:0000256" key="2">
    <source>
        <dbReference type="ARBA" id="ARBA00023043"/>
    </source>
</evidence>